<feature type="domain" description="CbbX AAA lid" evidence="3">
    <location>
        <begin position="66"/>
        <end position="125"/>
    </location>
</feature>
<evidence type="ECO:0000313" key="5">
    <source>
        <dbReference type="Proteomes" id="UP000255036"/>
    </source>
</evidence>
<protein>
    <recommendedName>
        <fullName evidence="3">CbbX AAA lid domain-containing protein</fullName>
    </recommendedName>
</protein>
<evidence type="ECO:0000256" key="2">
    <source>
        <dbReference type="ARBA" id="ARBA00022840"/>
    </source>
</evidence>
<proteinExistence type="predicted"/>
<sequence length="131" mass="15588">MEDYRDQLIVIVAGYPEPMNQFLNVNPGFRSRFNRILTFEDYTVDELMQILEGMEKKLDYYTDSDARHFVEKKVEVKLCYKTKDFANARAMRNYLEAAILKQSQRLIQQEQIRKEDLTTLKIEDFEGITFA</sequence>
<keyword evidence="5" id="KW-1185">Reference proteome</keyword>
<dbReference type="EMBL" id="QRCT01000049">
    <property type="protein sequence ID" value="RDU22513.1"/>
    <property type="molecule type" value="Genomic_DNA"/>
</dbReference>
<gene>
    <name evidence="4" type="ORF">DWV06_14605</name>
</gene>
<dbReference type="InterPro" id="IPR041627">
    <property type="entry name" value="AAA_lid_6"/>
</dbReference>
<dbReference type="GO" id="GO:0016887">
    <property type="term" value="F:ATP hydrolysis activity"/>
    <property type="evidence" value="ECO:0007669"/>
    <property type="project" value="TreeGrafter"/>
</dbReference>
<dbReference type="Proteomes" id="UP000255036">
    <property type="component" value="Unassembled WGS sequence"/>
</dbReference>
<dbReference type="InterPro" id="IPR000641">
    <property type="entry name" value="CbxX/CfxQ"/>
</dbReference>
<evidence type="ECO:0000259" key="3">
    <source>
        <dbReference type="Pfam" id="PF17866"/>
    </source>
</evidence>
<keyword evidence="1" id="KW-0547">Nucleotide-binding</keyword>
<dbReference type="Pfam" id="PF17866">
    <property type="entry name" value="AAA_lid_6"/>
    <property type="match status" value="1"/>
</dbReference>
<name>A0A371ASG4_9FIRM</name>
<dbReference type="InterPro" id="IPR050773">
    <property type="entry name" value="CbxX/CfxQ_RuBisCO_ESX"/>
</dbReference>
<dbReference type="PANTHER" id="PTHR43392">
    <property type="entry name" value="AAA-TYPE ATPASE FAMILY PROTEIN / ANKYRIN REPEAT FAMILY PROTEIN"/>
    <property type="match status" value="1"/>
</dbReference>
<dbReference type="Gene3D" id="3.40.50.300">
    <property type="entry name" value="P-loop containing nucleotide triphosphate hydrolases"/>
    <property type="match status" value="1"/>
</dbReference>
<dbReference type="AlphaFoldDB" id="A0A371ASG4"/>
<reference evidence="4 5" key="1">
    <citation type="submission" date="2018-07" db="EMBL/GenBank/DDBJ databases">
        <title>Anaerosacharophilus polymeroproducens gen. nov. sp. nov., an anaerobic bacterium isolated from salt field.</title>
        <authorList>
            <person name="Kim W."/>
            <person name="Yang S.-H."/>
            <person name="Oh J."/>
            <person name="Lee J.-H."/>
            <person name="Kwon K.K."/>
        </authorList>
    </citation>
    <scope>NUCLEOTIDE SEQUENCE [LARGE SCALE GENOMIC DNA]</scope>
    <source>
        <strain evidence="4 5">MCWD5</strain>
    </source>
</reference>
<dbReference type="InterPro" id="IPR027417">
    <property type="entry name" value="P-loop_NTPase"/>
</dbReference>
<organism evidence="4 5">
    <name type="scientific">Anaerosacchariphilus polymeriproducens</name>
    <dbReference type="NCBI Taxonomy" id="1812858"/>
    <lineage>
        <taxon>Bacteria</taxon>
        <taxon>Bacillati</taxon>
        <taxon>Bacillota</taxon>
        <taxon>Clostridia</taxon>
        <taxon>Lachnospirales</taxon>
        <taxon>Lachnospiraceae</taxon>
        <taxon>Anaerosacchariphilus</taxon>
    </lineage>
</organism>
<evidence type="ECO:0000256" key="1">
    <source>
        <dbReference type="ARBA" id="ARBA00022741"/>
    </source>
</evidence>
<dbReference type="PRINTS" id="PR00819">
    <property type="entry name" value="CBXCFQXSUPER"/>
</dbReference>
<keyword evidence="2" id="KW-0067">ATP-binding</keyword>
<dbReference type="PANTHER" id="PTHR43392:SF2">
    <property type="entry name" value="AAA-TYPE ATPASE FAMILY PROTEIN _ ANKYRIN REPEAT FAMILY PROTEIN"/>
    <property type="match status" value="1"/>
</dbReference>
<dbReference type="GO" id="GO:0005524">
    <property type="term" value="F:ATP binding"/>
    <property type="evidence" value="ECO:0007669"/>
    <property type="project" value="UniProtKB-KW"/>
</dbReference>
<accession>A0A371ASG4</accession>
<dbReference type="SUPFAM" id="SSF52540">
    <property type="entry name" value="P-loop containing nucleoside triphosphate hydrolases"/>
    <property type="match status" value="1"/>
</dbReference>
<comment type="caution">
    <text evidence="4">The sequence shown here is derived from an EMBL/GenBank/DDBJ whole genome shotgun (WGS) entry which is preliminary data.</text>
</comment>
<dbReference type="Gene3D" id="1.10.8.60">
    <property type="match status" value="1"/>
</dbReference>
<evidence type="ECO:0000313" key="4">
    <source>
        <dbReference type="EMBL" id="RDU22513.1"/>
    </source>
</evidence>